<accession>A0A915BJ11</accession>
<name>A0A915BJ11_PARUN</name>
<protein>
    <submittedName>
        <fullName evidence="2">Uncharacterized protein</fullName>
    </submittedName>
</protein>
<proteinExistence type="predicted"/>
<dbReference type="Proteomes" id="UP000887569">
    <property type="component" value="Unplaced"/>
</dbReference>
<dbReference type="AlphaFoldDB" id="A0A915BJ11"/>
<evidence type="ECO:0000313" key="1">
    <source>
        <dbReference type="Proteomes" id="UP000887569"/>
    </source>
</evidence>
<evidence type="ECO:0000313" key="2">
    <source>
        <dbReference type="WBParaSite" id="PgR042_g058_t02"/>
    </source>
</evidence>
<keyword evidence="1" id="KW-1185">Reference proteome</keyword>
<reference evidence="2" key="1">
    <citation type="submission" date="2022-11" db="UniProtKB">
        <authorList>
            <consortium name="WormBaseParasite"/>
        </authorList>
    </citation>
    <scope>IDENTIFICATION</scope>
</reference>
<dbReference type="WBParaSite" id="PgR042_g058_t02">
    <property type="protein sequence ID" value="PgR042_g058_t02"/>
    <property type="gene ID" value="PgR042_g058"/>
</dbReference>
<sequence>MHKHEFYFGGLNETITLTIKLAKCVNIILFSEFFLSASLFLQANYHRDEFLHRYSRIYKSRDLFILCLNRLIFITNI</sequence>
<organism evidence="1 2">
    <name type="scientific">Parascaris univalens</name>
    <name type="common">Nematode worm</name>
    <dbReference type="NCBI Taxonomy" id="6257"/>
    <lineage>
        <taxon>Eukaryota</taxon>
        <taxon>Metazoa</taxon>
        <taxon>Ecdysozoa</taxon>
        <taxon>Nematoda</taxon>
        <taxon>Chromadorea</taxon>
        <taxon>Rhabditida</taxon>
        <taxon>Spirurina</taxon>
        <taxon>Ascaridomorpha</taxon>
        <taxon>Ascaridoidea</taxon>
        <taxon>Ascarididae</taxon>
        <taxon>Parascaris</taxon>
    </lineage>
</organism>